<dbReference type="Proteomes" id="UP000799444">
    <property type="component" value="Unassembled WGS sequence"/>
</dbReference>
<gene>
    <name evidence="2" type="ORF">EJ04DRAFT_580480</name>
</gene>
<sequence length="507" mass="56935">MASAVWKEKGGDADFIEAWQYENDVEASDENFRHGSLQNDEITDWLNDADPLLPENVQRTPVGRIRMLICERSRYDPLDFPISRPIFEATEKALNLHPATCSTFECHAGTFSRYLTFADTARTQLERISIILKAPQKREIANYGLSLTHCLSTHTTTALLYGAEVLLRPNSPRASEFAKEPLQHDRQHDGYGPLPGSSKPPTFLELLQSTAAYWTHPLLLPILLLQHHTRAIRAFVNHGTLVRETVAIERSLGVTRVGHNYTDAAHTNNQARTLRSKAEELTIRINTHSTRLLFTSRSPAWNHAASLWMLKLLKDVEAHVPEQREAQGELRAALEFNAGLAEAAVDDVANMKERMALQLNVLYNLVAQMDNALNAQLAAAAGRDSTSMKILAFISAVFLPGSFVATVMSIDMFDWRYSSADGRDEGGADGVVSDRFWIYWVIAVPLTVLTLIGWGFWWRVEIAKFKENFKAVVNVDEKPEVSVQDDMEQRDEKIGPLVSIRSRMGLV</sequence>
<reference evidence="2" key="1">
    <citation type="journal article" date="2020" name="Stud. Mycol.">
        <title>101 Dothideomycetes genomes: a test case for predicting lifestyles and emergence of pathogens.</title>
        <authorList>
            <person name="Haridas S."/>
            <person name="Albert R."/>
            <person name="Binder M."/>
            <person name="Bloem J."/>
            <person name="Labutti K."/>
            <person name="Salamov A."/>
            <person name="Andreopoulos B."/>
            <person name="Baker S."/>
            <person name="Barry K."/>
            <person name="Bills G."/>
            <person name="Bluhm B."/>
            <person name="Cannon C."/>
            <person name="Castanera R."/>
            <person name="Culley D."/>
            <person name="Daum C."/>
            <person name="Ezra D."/>
            <person name="Gonzalez J."/>
            <person name="Henrissat B."/>
            <person name="Kuo A."/>
            <person name="Liang C."/>
            <person name="Lipzen A."/>
            <person name="Lutzoni F."/>
            <person name="Magnuson J."/>
            <person name="Mondo S."/>
            <person name="Nolan M."/>
            <person name="Ohm R."/>
            <person name="Pangilinan J."/>
            <person name="Park H.-J."/>
            <person name="Ramirez L."/>
            <person name="Alfaro M."/>
            <person name="Sun H."/>
            <person name="Tritt A."/>
            <person name="Yoshinaga Y."/>
            <person name="Zwiers L.-H."/>
            <person name="Turgeon B."/>
            <person name="Goodwin S."/>
            <person name="Spatafora J."/>
            <person name="Crous P."/>
            <person name="Grigoriev I."/>
        </authorList>
    </citation>
    <scope>NUCLEOTIDE SEQUENCE</scope>
    <source>
        <strain evidence="2">CBS 125425</strain>
    </source>
</reference>
<accession>A0A9P4UY33</accession>
<evidence type="ECO:0000256" key="1">
    <source>
        <dbReference type="SAM" id="Phobius"/>
    </source>
</evidence>
<feature type="transmembrane region" description="Helical" evidence="1">
    <location>
        <begin position="437"/>
        <end position="458"/>
    </location>
</feature>
<feature type="transmembrane region" description="Helical" evidence="1">
    <location>
        <begin position="390"/>
        <end position="410"/>
    </location>
</feature>
<keyword evidence="3" id="KW-1185">Reference proteome</keyword>
<dbReference type="OrthoDB" id="1046782at2759"/>
<protein>
    <submittedName>
        <fullName evidence="2">Uncharacterized protein</fullName>
    </submittedName>
</protein>
<evidence type="ECO:0000313" key="3">
    <source>
        <dbReference type="Proteomes" id="UP000799444"/>
    </source>
</evidence>
<dbReference type="AlphaFoldDB" id="A0A9P4UY33"/>
<dbReference type="Gene3D" id="1.20.58.340">
    <property type="entry name" value="Magnesium transport protein CorA, transmembrane region"/>
    <property type="match status" value="1"/>
</dbReference>
<evidence type="ECO:0000313" key="2">
    <source>
        <dbReference type="EMBL" id="KAF2729631.1"/>
    </source>
</evidence>
<keyword evidence="1" id="KW-0472">Membrane</keyword>
<name>A0A9P4UY33_9PLEO</name>
<organism evidence="2 3">
    <name type="scientific">Polyplosphaeria fusca</name>
    <dbReference type="NCBI Taxonomy" id="682080"/>
    <lineage>
        <taxon>Eukaryota</taxon>
        <taxon>Fungi</taxon>
        <taxon>Dikarya</taxon>
        <taxon>Ascomycota</taxon>
        <taxon>Pezizomycotina</taxon>
        <taxon>Dothideomycetes</taxon>
        <taxon>Pleosporomycetidae</taxon>
        <taxon>Pleosporales</taxon>
        <taxon>Tetraplosphaeriaceae</taxon>
        <taxon>Polyplosphaeria</taxon>
    </lineage>
</organism>
<dbReference type="EMBL" id="ML996239">
    <property type="protein sequence ID" value="KAF2729631.1"/>
    <property type="molecule type" value="Genomic_DNA"/>
</dbReference>
<comment type="caution">
    <text evidence="2">The sequence shown here is derived from an EMBL/GenBank/DDBJ whole genome shotgun (WGS) entry which is preliminary data.</text>
</comment>
<keyword evidence="1" id="KW-1133">Transmembrane helix</keyword>
<proteinExistence type="predicted"/>
<keyword evidence="1" id="KW-0812">Transmembrane</keyword>